<sequence length="255" mass="27273">MKAPVLKVDTLCKSFGGVHAIRDLSFEVREAEILGLIGPNGSGKSTTVNSLAGIFAITSGKITLGDAQIDGLPEYARVAQGLARTFQTASTFSEFTVREQVLLGSNVTRTSHPLSSVFGIGRKADEDAALEERVAHILEITNLKPVEHARVGTISSAQQRFLMIATALASDPKVILLDEPAAGLVSHERKTLSELIKSIRALGVSVLVIEHHMALIMDVSDRIVVLNFGQKIAEGTPEEIRNNPVVIDAYLGEAA</sequence>
<dbReference type="GO" id="GO:0005524">
    <property type="term" value="F:ATP binding"/>
    <property type="evidence" value="ECO:0007669"/>
    <property type="project" value="UniProtKB-KW"/>
</dbReference>
<dbReference type="PROSITE" id="PS50893">
    <property type="entry name" value="ABC_TRANSPORTER_2"/>
    <property type="match status" value="1"/>
</dbReference>
<dbReference type="RefSeq" id="WP_085828636.1">
    <property type="nucleotide sequence ID" value="NZ_FWFJ01000066.1"/>
</dbReference>
<dbReference type="GO" id="GO:0005886">
    <property type="term" value="C:plasma membrane"/>
    <property type="evidence" value="ECO:0007669"/>
    <property type="project" value="TreeGrafter"/>
</dbReference>
<evidence type="ECO:0000259" key="4">
    <source>
        <dbReference type="PROSITE" id="PS50893"/>
    </source>
</evidence>
<dbReference type="Proteomes" id="UP000194012">
    <property type="component" value="Unassembled WGS sequence"/>
</dbReference>
<dbReference type="Pfam" id="PF00005">
    <property type="entry name" value="ABC_tran"/>
    <property type="match status" value="1"/>
</dbReference>
<keyword evidence="1" id="KW-0813">Transport</keyword>
<dbReference type="Pfam" id="PF12399">
    <property type="entry name" value="BCA_ABC_TP_C"/>
    <property type="match status" value="1"/>
</dbReference>
<evidence type="ECO:0000313" key="5">
    <source>
        <dbReference type="EMBL" id="SLN75060.1"/>
    </source>
</evidence>
<keyword evidence="6" id="KW-1185">Reference proteome</keyword>
<keyword evidence="3 5" id="KW-0067">ATP-binding</keyword>
<dbReference type="AlphaFoldDB" id="A0A1X7AC15"/>
<name>A0A1X7AC15_9RHOB</name>
<dbReference type="InterPro" id="IPR003593">
    <property type="entry name" value="AAA+_ATPase"/>
</dbReference>
<dbReference type="CDD" id="cd03219">
    <property type="entry name" value="ABC_Mj1267_LivG_branched"/>
    <property type="match status" value="1"/>
</dbReference>
<gene>
    <name evidence="5" type="primary">lptB_5</name>
    <name evidence="5" type="ORF">ROG8370_03735</name>
</gene>
<dbReference type="InterPro" id="IPR051120">
    <property type="entry name" value="ABC_AA/LPS_Transport"/>
</dbReference>
<dbReference type="SUPFAM" id="SSF52540">
    <property type="entry name" value="P-loop containing nucleoside triphosphate hydrolases"/>
    <property type="match status" value="1"/>
</dbReference>
<evidence type="ECO:0000256" key="3">
    <source>
        <dbReference type="ARBA" id="ARBA00022840"/>
    </source>
</evidence>
<protein>
    <submittedName>
        <fullName evidence="5">Lipopolysaccharide export system ATP-binding protein LptB</fullName>
        <ecNumber evidence="5">3.6.3.-</ecNumber>
    </submittedName>
</protein>
<reference evidence="6" key="1">
    <citation type="submission" date="2017-03" db="EMBL/GenBank/DDBJ databases">
        <authorList>
            <person name="Rodrigo-Torres L."/>
            <person name="Arahal R.D."/>
            <person name="Lucena T."/>
        </authorList>
    </citation>
    <scope>NUCLEOTIDE SEQUENCE [LARGE SCALE GENOMIC DNA]</scope>
    <source>
        <strain evidence="6">CECT 8370</strain>
    </source>
</reference>
<dbReference type="InterPro" id="IPR003439">
    <property type="entry name" value="ABC_transporter-like_ATP-bd"/>
</dbReference>
<dbReference type="OrthoDB" id="9806149at2"/>
<proteinExistence type="predicted"/>
<dbReference type="PANTHER" id="PTHR45772:SF2">
    <property type="entry name" value="ABC TRANSPORTER ATP-BINDING PROTEIN"/>
    <property type="match status" value="1"/>
</dbReference>
<dbReference type="PANTHER" id="PTHR45772">
    <property type="entry name" value="CONSERVED COMPONENT OF ABC TRANSPORTER FOR NATURAL AMINO ACIDS-RELATED"/>
    <property type="match status" value="1"/>
</dbReference>
<dbReference type="GO" id="GO:0016887">
    <property type="term" value="F:ATP hydrolysis activity"/>
    <property type="evidence" value="ECO:0007669"/>
    <property type="project" value="InterPro"/>
</dbReference>
<keyword evidence="2" id="KW-0547">Nucleotide-binding</keyword>
<keyword evidence="5" id="KW-0378">Hydrolase</keyword>
<dbReference type="InterPro" id="IPR027417">
    <property type="entry name" value="P-loop_NTPase"/>
</dbReference>
<evidence type="ECO:0000256" key="2">
    <source>
        <dbReference type="ARBA" id="ARBA00022741"/>
    </source>
</evidence>
<dbReference type="InterPro" id="IPR032823">
    <property type="entry name" value="BCA_ABC_TP_C"/>
</dbReference>
<feature type="domain" description="ABC transporter" evidence="4">
    <location>
        <begin position="6"/>
        <end position="253"/>
    </location>
</feature>
<evidence type="ECO:0000256" key="1">
    <source>
        <dbReference type="ARBA" id="ARBA00022448"/>
    </source>
</evidence>
<dbReference type="FunFam" id="3.40.50.300:FF:000421">
    <property type="entry name" value="Branched-chain amino acid ABC transporter ATP-binding protein"/>
    <property type="match status" value="1"/>
</dbReference>
<dbReference type="EC" id="3.6.3.-" evidence="5"/>
<dbReference type="EMBL" id="FWFJ01000066">
    <property type="protein sequence ID" value="SLN75060.1"/>
    <property type="molecule type" value="Genomic_DNA"/>
</dbReference>
<organism evidence="5 6">
    <name type="scientific">Roseovarius gaetbuli</name>
    <dbReference type="NCBI Taxonomy" id="1356575"/>
    <lineage>
        <taxon>Bacteria</taxon>
        <taxon>Pseudomonadati</taxon>
        <taxon>Pseudomonadota</taxon>
        <taxon>Alphaproteobacteria</taxon>
        <taxon>Rhodobacterales</taxon>
        <taxon>Roseobacteraceae</taxon>
        <taxon>Roseovarius</taxon>
    </lineage>
</organism>
<evidence type="ECO:0000313" key="6">
    <source>
        <dbReference type="Proteomes" id="UP000194012"/>
    </source>
</evidence>
<dbReference type="SMART" id="SM00382">
    <property type="entry name" value="AAA"/>
    <property type="match status" value="1"/>
</dbReference>
<accession>A0A1X7AC15</accession>
<dbReference type="Gene3D" id="3.40.50.300">
    <property type="entry name" value="P-loop containing nucleotide triphosphate hydrolases"/>
    <property type="match status" value="1"/>
</dbReference>